<dbReference type="CDD" id="cd10148">
    <property type="entry name" value="CsoR-like_DUF156"/>
    <property type="match status" value="1"/>
</dbReference>
<reference evidence="3" key="2">
    <citation type="submission" date="2020-09" db="EMBL/GenBank/DDBJ databases">
        <authorList>
            <person name="Sun Q."/>
            <person name="Zhou Y."/>
        </authorList>
    </citation>
    <scope>NUCLEOTIDE SEQUENCE</scope>
    <source>
        <strain evidence="3">CGMCC 1.12997</strain>
    </source>
</reference>
<comment type="similarity">
    <text evidence="1">Belongs to the FrmR/RcnR family.</text>
</comment>
<dbReference type="PANTHER" id="PTHR33677:SF3">
    <property type="entry name" value="COPPER-SENSING TRANSCRIPTIONAL REPRESSOR RICR"/>
    <property type="match status" value="1"/>
</dbReference>
<feature type="region of interest" description="Disordered" evidence="2">
    <location>
        <begin position="1"/>
        <end position="31"/>
    </location>
</feature>
<evidence type="ECO:0000256" key="1">
    <source>
        <dbReference type="ARBA" id="ARBA00005260"/>
    </source>
</evidence>
<evidence type="ECO:0008006" key="5">
    <source>
        <dbReference type="Google" id="ProtNLM"/>
    </source>
</evidence>
<organism evidence="3 4">
    <name type="scientific">Edaphobacter dinghuensis</name>
    <dbReference type="NCBI Taxonomy" id="1560005"/>
    <lineage>
        <taxon>Bacteria</taxon>
        <taxon>Pseudomonadati</taxon>
        <taxon>Acidobacteriota</taxon>
        <taxon>Terriglobia</taxon>
        <taxon>Terriglobales</taxon>
        <taxon>Acidobacteriaceae</taxon>
        <taxon>Edaphobacter</taxon>
    </lineage>
</organism>
<dbReference type="InterPro" id="IPR003735">
    <property type="entry name" value="Metal_Tscrpt_repr"/>
</dbReference>
<dbReference type="GO" id="GO:0003677">
    <property type="term" value="F:DNA binding"/>
    <property type="evidence" value="ECO:0007669"/>
    <property type="project" value="InterPro"/>
</dbReference>
<protein>
    <recommendedName>
        <fullName evidence="5">DNA-binding FrmR family transcriptional regulator</fullName>
    </recommendedName>
</protein>
<dbReference type="InterPro" id="IPR038390">
    <property type="entry name" value="Metal_Tscrpt_repr_sf"/>
</dbReference>
<dbReference type="GO" id="GO:0046872">
    <property type="term" value="F:metal ion binding"/>
    <property type="evidence" value="ECO:0007669"/>
    <property type="project" value="InterPro"/>
</dbReference>
<comment type="caution">
    <text evidence="3">The sequence shown here is derived from an EMBL/GenBank/DDBJ whole genome shotgun (WGS) entry which is preliminary data.</text>
</comment>
<evidence type="ECO:0000313" key="4">
    <source>
        <dbReference type="Proteomes" id="UP000647241"/>
    </source>
</evidence>
<accession>A0A917HEW5</accession>
<sequence length="122" mass="13827">MTTRRSASRKIPPKAITASRSADSPERKAVGVDDEIKASNLRRLSRIEGQIRGIQRMVEEDRYCADTLTQISSVQEALRAVARALMRNHLAHCATYAIRNGSNEERHAMYDELLDIIYKNAR</sequence>
<proteinExistence type="inferred from homology"/>
<dbReference type="Proteomes" id="UP000647241">
    <property type="component" value="Unassembled WGS sequence"/>
</dbReference>
<feature type="compositionally biased region" description="Basic residues" evidence="2">
    <location>
        <begin position="1"/>
        <end position="12"/>
    </location>
</feature>
<dbReference type="GO" id="GO:0045892">
    <property type="term" value="P:negative regulation of DNA-templated transcription"/>
    <property type="evidence" value="ECO:0007669"/>
    <property type="project" value="UniProtKB-ARBA"/>
</dbReference>
<reference evidence="3" key="1">
    <citation type="journal article" date="2014" name="Int. J. Syst. Evol. Microbiol.">
        <title>Complete genome sequence of Corynebacterium casei LMG S-19264T (=DSM 44701T), isolated from a smear-ripened cheese.</title>
        <authorList>
            <consortium name="US DOE Joint Genome Institute (JGI-PGF)"/>
            <person name="Walter F."/>
            <person name="Albersmeier A."/>
            <person name="Kalinowski J."/>
            <person name="Ruckert C."/>
        </authorList>
    </citation>
    <scope>NUCLEOTIDE SEQUENCE</scope>
    <source>
        <strain evidence="3">CGMCC 1.12997</strain>
    </source>
</reference>
<dbReference type="RefSeq" id="WP_188553833.1">
    <property type="nucleotide sequence ID" value="NZ_BMGT01000002.1"/>
</dbReference>
<evidence type="ECO:0000256" key="2">
    <source>
        <dbReference type="SAM" id="MobiDB-lite"/>
    </source>
</evidence>
<dbReference type="Gene3D" id="1.20.58.1000">
    <property type="entry name" value="Metal-sensitive repressor, helix protomer"/>
    <property type="match status" value="1"/>
</dbReference>
<dbReference type="EMBL" id="BMGT01000002">
    <property type="protein sequence ID" value="GGG75739.1"/>
    <property type="molecule type" value="Genomic_DNA"/>
</dbReference>
<gene>
    <name evidence="3" type="ORF">GCM10011585_18230</name>
</gene>
<dbReference type="Pfam" id="PF02583">
    <property type="entry name" value="Trns_repr_metal"/>
    <property type="match status" value="1"/>
</dbReference>
<name>A0A917HEW5_9BACT</name>
<dbReference type="AlphaFoldDB" id="A0A917HEW5"/>
<keyword evidence="4" id="KW-1185">Reference proteome</keyword>
<dbReference type="PANTHER" id="PTHR33677">
    <property type="entry name" value="TRANSCRIPTIONAL REPRESSOR FRMR-RELATED"/>
    <property type="match status" value="1"/>
</dbReference>
<evidence type="ECO:0000313" key="3">
    <source>
        <dbReference type="EMBL" id="GGG75739.1"/>
    </source>
</evidence>